<name>A0A9N7UIT3_PLEPL</name>
<keyword evidence="3" id="KW-1185">Reference proteome</keyword>
<feature type="compositionally biased region" description="Polar residues" evidence="1">
    <location>
        <begin position="90"/>
        <end position="112"/>
    </location>
</feature>
<comment type="caution">
    <text evidence="2">The sequence shown here is derived from an EMBL/GenBank/DDBJ whole genome shotgun (WGS) entry which is preliminary data.</text>
</comment>
<evidence type="ECO:0000313" key="3">
    <source>
        <dbReference type="Proteomes" id="UP001153269"/>
    </source>
</evidence>
<gene>
    <name evidence="2" type="ORF">PLEPLA_LOCUS19287</name>
</gene>
<dbReference type="Proteomes" id="UP001153269">
    <property type="component" value="Unassembled WGS sequence"/>
</dbReference>
<feature type="non-terminal residue" evidence="2">
    <location>
        <position position="112"/>
    </location>
</feature>
<proteinExistence type="predicted"/>
<evidence type="ECO:0000313" key="2">
    <source>
        <dbReference type="EMBL" id="CAB1431242.1"/>
    </source>
</evidence>
<sequence>MLRLGDPRGNLTRLGSGRLSKRETLAYDVNPNLCYLGCKLDQPEAEVDKTRLFPAAAQALWCCRAPGNAPIRPDVKTIQLTREFPHLPSESESLIPSMESGTSQNTHCNRCA</sequence>
<reference evidence="2" key="1">
    <citation type="submission" date="2020-03" db="EMBL/GenBank/DDBJ databases">
        <authorList>
            <person name="Weist P."/>
        </authorList>
    </citation>
    <scope>NUCLEOTIDE SEQUENCE</scope>
</reference>
<feature type="region of interest" description="Disordered" evidence="1">
    <location>
        <begin position="89"/>
        <end position="112"/>
    </location>
</feature>
<protein>
    <submittedName>
        <fullName evidence="2">Uncharacterized protein</fullName>
    </submittedName>
</protein>
<dbReference type="EMBL" id="CADEAL010001323">
    <property type="protein sequence ID" value="CAB1431242.1"/>
    <property type="molecule type" value="Genomic_DNA"/>
</dbReference>
<organism evidence="2 3">
    <name type="scientific">Pleuronectes platessa</name>
    <name type="common">European plaice</name>
    <dbReference type="NCBI Taxonomy" id="8262"/>
    <lineage>
        <taxon>Eukaryota</taxon>
        <taxon>Metazoa</taxon>
        <taxon>Chordata</taxon>
        <taxon>Craniata</taxon>
        <taxon>Vertebrata</taxon>
        <taxon>Euteleostomi</taxon>
        <taxon>Actinopterygii</taxon>
        <taxon>Neopterygii</taxon>
        <taxon>Teleostei</taxon>
        <taxon>Neoteleostei</taxon>
        <taxon>Acanthomorphata</taxon>
        <taxon>Carangaria</taxon>
        <taxon>Pleuronectiformes</taxon>
        <taxon>Pleuronectoidei</taxon>
        <taxon>Pleuronectidae</taxon>
        <taxon>Pleuronectes</taxon>
    </lineage>
</organism>
<evidence type="ECO:0000256" key="1">
    <source>
        <dbReference type="SAM" id="MobiDB-lite"/>
    </source>
</evidence>
<accession>A0A9N7UIT3</accession>
<dbReference type="AlphaFoldDB" id="A0A9N7UIT3"/>